<dbReference type="RefSeq" id="WP_345404556.1">
    <property type="nucleotide sequence ID" value="NZ_BAABLA010000118.1"/>
</dbReference>
<dbReference type="InterPro" id="IPR001387">
    <property type="entry name" value="Cro/C1-type_HTH"/>
</dbReference>
<evidence type="ECO:0000259" key="2">
    <source>
        <dbReference type="PROSITE" id="PS50943"/>
    </source>
</evidence>
<feature type="region of interest" description="Disordered" evidence="1">
    <location>
        <begin position="84"/>
        <end position="111"/>
    </location>
</feature>
<name>A0ABW2C0F7_9PSEU</name>
<reference evidence="4" key="1">
    <citation type="journal article" date="2019" name="Int. J. Syst. Evol. Microbiol.">
        <title>The Global Catalogue of Microorganisms (GCM) 10K type strain sequencing project: providing services to taxonomists for standard genome sequencing and annotation.</title>
        <authorList>
            <consortium name="The Broad Institute Genomics Platform"/>
            <consortium name="The Broad Institute Genome Sequencing Center for Infectious Disease"/>
            <person name="Wu L."/>
            <person name="Ma J."/>
        </authorList>
    </citation>
    <scope>NUCLEOTIDE SEQUENCE [LARGE SCALE GENOMIC DNA]</scope>
    <source>
        <strain evidence="4">KCTC 32255</strain>
    </source>
</reference>
<protein>
    <submittedName>
        <fullName evidence="3">Helix-turn-helix domain-containing protein</fullName>
    </submittedName>
</protein>
<dbReference type="Proteomes" id="UP001596337">
    <property type="component" value="Unassembled WGS sequence"/>
</dbReference>
<dbReference type="SUPFAM" id="SSF47413">
    <property type="entry name" value="lambda repressor-like DNA-binding domains"/>
    <property type="match status" value="2"/>
</dbReference>
<keyword evidence="4" id="KW-1185">Reference proteome</keyword>
<proteinExistence type="predicted"/>
<accession>A0ABW2C0F7</accession>
<dbReference type="Pfam" id="PF13560">
    <property type="entry name" value="HTH_31"/>
    <property type="match status" value="1"/>
</dbReference>
<gene>
    <name evidence="3" type="ORF">ACFQGD_13060</name>
</gene>
<dbReference type="InterPro" id="IPR010982">
    <property type="entry name" value="Lambda_DNA-bd_dom_sf"/>
</dbReference>
<feature type="domain" description="HTH cro/C1-type" evidence="2">
    <location>
        <begin position="17"/>
        <end position="71"/>
    </location>
</feature>
<evidence type="ECO:0000256" key="1">
    <source>
        <dbReference type="SAM" id="MobiDB-lite"/>
    </source>
</evidence>
<dbReference type="Pfam" id="PF01381">
    <property type="entry name" value="HTH_3"/>
    <property type="match status" value="1"/>
</dbReference>
<dbReference type="EMBL" id="JBHSXX010000001">
    <property type="protein sequence ID" value="MFC6868070.1"/>
    <property type="molecule type" value="Genomic_DNA"/>
</dbReference>
<dbReference type="Gene3D" id="1.10.260.40">
    <property type="entry name" value="lambda repressor-like DNA-binding domains"/>
    <property type="match status" value="2"/>
</dbReference>
<comment type="caution">
    <text evidence="3">The sequence shown here is derived from an EMBL/GenBank/DDBJ whole genome shotgun (WGS) entry which is preliminary data.</text>
</comment>
<evidence type="ECO:0000313" key="3">
    <source>
        <dbReference type="EMBL" id="MFC6868070.1"/>
    </source>
</evidence>
<dbReference type="PROSITE" id="PS50943">
    <property type="entry name" value="HTH_CROC1"/>
    <property type="match status" value="1"/>
</dbReference>
<dbReference type="CDD" id="cd00093">
    <property type="entry name" value="HTH_XRE"/>
    <property type="match status" value="2"/>
</dbReference>
<dbReference type="SMART" id="SM00530">
    <property type="entry name" value="HTH_XRE"/>
    <property type="match status" value="2"/>
</dbReference>
<organism evidence="3 4">
    <name type="scientific">Haloechinothrix salitolerans</name>
    <dbReference type="NCBI Taxonomy" id="926830"/>
    <lineage>
        <taxon>Bacteria</taxon>
        <taxon>Bacillati</taxon>
        <taxon>Actinomycetota</taxon>
        <taxon>Actinomycetes</taxon>
        <taxon>Pseudonocardiales</taxon>
        <taxon>Pseudonocardiaceae</taxon>
        <taxon>Haloechinothrix</taxon>
    </lineage>
</organism>
<evidence type="ECO:0000313" key="4">
    <source>
        <dbReference type="Proteomes" id="UP001596337"/>
    </source>
</evidence>
<sequence length="197" mass="22200">MDYWRKSPRAKHFRTMLRARMESLNLTETTLADRLGTSQTAVSNALTGQTRFDVFRTERYCDALEWPVEEFLHEYETTAPGVAGPIASDDEPASDQHDAPETDWAYTDPEESRRAEQLGKILRRLREHAGPDGGSLRQQVLADALGRSQSAITKAEHATRALTIVELEAFAWHLGSSLTAVYRQLRREAPRSTRDGS</sequence>